<accession>A0A8C5BLP2</accession>
<keyword evidence="5 6" id="KW-0505">Motor protein</keyword>
<dbReference type="GO" id="GO:0000278">
    <property type="term" value="P:mitotic cell cycle"/>
    <property type="evidence" value="ECO:0007669"/>
    <property type="project" value="UniProtKB-ARBA"/>
</dbReference>
<comment type="subcellular location">
    <subcellularLocation>
        <location evidence="1">Cytoplasm</location>
        <location evidence="1">Cytoskeleton</location>
    </subcellularLocation>
</comment>
<evidence type="ECO:0000256" key="3">
    <source>
        <dbReference type="ARBA" id="ARBA00022840"/>
    </source>
</evidence>
<dbReference type="PROSITE" id="PS00411">
    <property type="entry name" value="KINESIN_MOTOR_1"/>
    <property type="match status" value="1"/>
</dbReference>
<reference evidence="8" key="2">
    <citation type="submission" date="2025-09" db="UniProtKB">
        <authorList>
            <consortium name="Ensembl"/>
        </authorList>
    </citation>
    <scope>IDENTIFICATION</scope>
</reference>
<keyword evidence="4" id="KW-0206">Cytoskeleton</keyword>
<protein>
    <recommendedName>
        <fullName evidence="6">Kinesin-like protein</fullName>
    </recommendedName>
</protein>
<dbReference type="PANTHER" id="PTHR47968:SF65">
    <property type="entry name" value="KINESIN MOTOR DOMAIN-CONTAINING PROTEIN"/>
    <property type="match status" value="1"/>
</dbReference>
<dbReference type="InterPro" id="IPR001752">
    <property type="entry name" value="Kinesin_motor_dom"/>
</dbReference>
<proteinExistence type="inferred from homology"/>
<keyword evidence="3 5" id="KW-0067">ATP-binding</keyword>
<dbReference type="GO" id="GO:0005634">
    <property type="term" value="C:nucleus"/>
    <property type="evidence" value="ECO:0007669"/>
    <property type="project" value="UniProtKB-SubCell"/>
</dbReference>
<dbReference type="PRINTS" id="PR00380">
    <property type="entry name" value="KINESINHEAVY"/>
</dbReference>
<evidence type="ECO:0000256" key="4">
    <source>
        <dbReference type="ARBA" id="ARBA00023212"/>
    </source>
</evidence>
<keyword evidence="4" id="KW-0963">Cytoplasm</keyword>
<evidence type="ECO:0000256" key="6">
    <source>
        <dbReference type="RuleBase" id="RU000394"/>
    </source>
</evidence>
<dbReference type="GO" id="GO:0005874">
    <property type="term" value="C:microtubule"/>
    <property type="evidence" value="ECO:0007669"/>
    <property type="project" value="UniProtKB-KW"/>
</dbReference>
<organism evidence="8 9">
    <name type="scientific">Gadus morhua</name>
    <name type="common">Atlantic cod</name>
    <dbReference type="NCBI Taxonomy" id="8049"/>
    <lineage>
        <taxon>Eukaryota</taxon>
        <taxon>Metazoa</taxon>
        <taxon>Chordata</taxon>
        <taxon>Craniata</taxon>
        <taxon>Vertebrata</taxon>
        <taxon>Euteleostomi</taxon>
        <taxon>Actinopterygii</taxon>
        <taxon>Neopterygii</taxon>
        <taxon>Teleostei</taxon>
        <taxon>Neoteleostei</taxon>
        <taxon>Acanthomorphata</taxon>
        <taxon>Zeiogadaria</taxon>
        <taxon>Gadariae</taxon>
        <taxon>Gadiformes</taxon>
        <taxon>Gadoidei</taxon>
        <taxon>Gadidae</taxon>
        <taxon>Gadus</taxon>
    </lineage>
</organism>
<keyword evidence="2 5" id="KW-0547">Nucleotide-binding</keyword>
<dbReference type="GO" id="GO:0005819">
    <property type="term" value="C:spindle"/>
    <property type="evidence" value="ECO:0007669"/>
    <property type="project" value="UniProtKB-ARBA"/>
</dbReference>
<dbReference type="Pfam" id="PF00225">
    <property type="entry name" value="Kinesin"/>
    <property type="match status" value="1"/>
</dbReference>
<name>A0A8C5BLP2_GADMO</name>
<dbReference type="GO" id="GO:0005524">
    <property type="term" value="F:ATP binding"/>
    <property type="evidence" value="ECO:0007669"/>
    <property type="project" value="UniProtKB-UniRule"/>
</dbReference>
<evidence type="ECO:0000313" key="9">
    <source>
        <dbReference type="Proteomes" id="UP000694546"/>
    </source>
</evidence>
<dbReference type="GO" id="GO:0007018">
    <property type="term" value="P:microtubule-based movement"/>
    <property type="evidence" value="ECO:0007669"/>
    <property type="project" value="InterPro"/>
</dbReference>
<reference evidence="8" key="1">
    <citation type="submission" date="2025-08" db="UniProtKB">
        <authorList>
            <consortium name="Ensembl"/>
        </authorList>
    </citation>
    <scope>IDENTIFICATION</scope>
</reference>
<dbReference type="Gene3D" id="3.40.850.10">
    <property type="entry name" value="Kinesin motor domain"/>
    <property type="match status" value="1"/>
</dbReference>
<comment type="similarity">
    <text evidence="5 6">Belongs to the TRAFAC class myosin-kinesin ATPase superfamily. Kinesin family.</text>
</comment>
<dbReference type="InterPro" id="IPR027417">
    <property type="entry name" value="P-loop_NTPase"/>
</dbReference>
<dbReference type="AlphaFoldDB" id="A0A8C5BLP2"/>
<evidence type="ECO:0000256" key="1">
    <source>
        <dbReference type="ARBA" id="ARBA00004245"/>
    </source>
</evidence>
<keyword evidence="6" id="KW-0493">Microtubule</keyword>
<dbReference type="GO" id="GO:0008017">
    <property type="term" value="F:microtubule binding"/>
    <property type="evidence" value="ECO:0007669"/>
    <property type="project" value="InterPro"/>
</dbReference>
<dbReference type="SMART" id="SM00129">
    <property type="entry name" value="KISc"/>
    <property type="match status" value="1"/>
</dbReference>
<evidence type="ECO:0000256" key="5">
    <source>
        <dbReference type="PROSITE-ProRule" id="PRU00283"/>
    </source>
</evidence>
<evidence type="ECO:0000313" key="8">
    <source>
        <dbReference type="Ensembl" id="ENSGMOP00000048937.1"/>
    </source>
</evidence>
<dbReference type="GeneTree" id="ENSGT00940000159058"/>
<sequence length="672" mass="76031">MATDVCNHVKVVVRVRPINSKEKGDDLRKVVHVVDGRMLIFDPKENHISSFGIPKVQKRKVRVVNKDLKFVFDNVFGEDSTQEEIFENTTKGVLDGFMIGFNCTVFAYGATGAGKTHTMLGSPDEPGVMYRTMKELYKRMEDDKEEKVFEVACSYLEVYNEQIRDLMTNVGPLAVWEDDSRKVVVRGLSLHQPKSADDILKALDHGNRNRSQHPTEMNATSSRSHAVFQIYLKQQDKNAGLNPNVCVAKMSLIDLAGSERASASNARGARLWEGSNINRSLLALGNVINVLADPKSKKGHIPYRASKLTRLLKDSLGGNCRTVMIANISPSSKMYDDTHNTLKYADRAKQIKSSLNSNVVSLNSHVGQYAVICEKQREEVWREAHNHESLDNMKLDVISLSPRLSDSLQAIFSGRAQIRREQLDLERQLKENALRQRHSEEANQQVHSFCAKEKTEKATCKHERRIASLRTTQQHIHDKLIEAKKRFQNNDDWLHRVENEMKLLGQNANPPEVLEKDLYCHRLELQVDRTQRNAHFNLNTARQACSYVCLMHRIQYAPCTRLIACIAADEHLCLWLFCYRMVNILLPAHSRHRVVLTAAGLAGEIDSLENQELEQLVLRERGVVWADQDTGEQCTTDDGTSTTGGDLVPILSFSHLAYHQDSPCSESSLSPI</sequence>
<dbReference type="CDD" id="cd01370">
    <property type="entry name" value="KISc_KIP3_like"/>
    <property type="match status" value="1"/>
</dbReference>
<evidence type="ECO:0000256" key="2">
    <source>
        <dbReference type="ARBA" id="ARBA00022741"/>
    </source>
</evidence>
<dbReference type="Proteomes" id="UP000694546">
    <property type="component" value="Chromosome 14"/>
</dbReference>
<feature type="domain" description="Kinesin motor" evidence="7">
    <location>
        <begin position="8"/>
        <end position="351"/>
    </location>
</feature>
<feature type="binding site" evidence="5">
    <location>
        <begin position="109"/>
        <end position="116"/>
    </location>
    <ligand>
        <name>ATP</name>
        <dbReference type="ChEBI" id="CHEBI:30616"/>
    </ligand>
</feature>
<dbReference type="SUPFAM" id="SSF52540">
    <property type="entry name" value="P-loop containing nucleoside triphosphate hydrolases"/>
    <property type="match status" value="1"/>
</dbReference>
<gene>
    <name evidence="8" type="primary">kif18a</name>
</gene>
<evidence type="ECO:0000259" key="7">
    <source>
        <dbReference type="PROSITE" id="PS50067"/>
    </source>
</evidence>
<dbReference type="InterPro" id="IPR019821">
    <property type="entry name" value="Kinesin_motor_CS"/>
</dbReference>
<dbReference type="PANTHER" id="PTHR47968">
    <property type="entry name" value="CENTROMERE PROTEIN E"/>
    <property type="match status" value="1"/>
</dbReference>
<dbReference type="GO" id="GO:0003777">
    <property type="term" value="F:microtubule motor activity"/>
    <property type="evidence" value="ECO:0007669"/>
    <property type="project" value="InterPro"/>
</dbReference>
<dbReference type="InterPro" id="IPR027640">
    <property type="entry name" value="Kinesin-like_fam"/>
</dbReference>
<dbReference type="PROSITE" id="PS50067">
    <property type="entry name" value="KINESIN_MOTOR_2"/>
    <property type="match status" value="1"/>
</dbReference>
<dbReference type="InterPro" id="IPR036961">
    <property type="entry name" value="Kinesin_motor_dom_sf"/>
</dbReference>
<dbReference type="Ensembl" id="ENSGMOT00000044726.1">
    <property type="protein sequence ID" value="ENSGMOP00000048937.1"/>
    <property type="gene ID" value="ENSGMOG00000018684.2"/>
</dbReference>
<keyword evidence="9" id="KW-1185">Reference proteome</keyword>